<dbReference type="Proteomes" id="UP000024635">
    <property type="component" value="Unassembled WGS sequence"/>
</dbReference>
<feature type="compositionally biased region" description="Basic and acidic residues" evidence="1">
    <location>
        <begin position="49"/>
        <end position="70"/>
    </location>
</feature>
<feature type="compositionally biased region" description="Basic and acidic residues" evidence="1">
    <location>
        <begin position="222"/>
        <end position="231"/>
    </location>
</feature>
<evidence type="ECO:0000256" key="1">
    <source>
        <dbReference type="SAM" id="MobiDB-lite"/>
    </source>
</evidence>
<comment type="caution">
    <text evidence="2">The sequence shown here is derived from an EMBL/GenBank/DDBJ whole genome shotgun (WGS) entry which is preliminary data.</text>
</comment>
<keyword evidence="3" id="KW-1185">Reference proteome</keyword>
<dbReference type="OrthoDB" id="787137at2759"/>
<dbReference type="EMBL" id="JARK01001395">
    <property type="protein sequence ID" value="EYC09812.1"/>
    <property type="molecule type" value="Genomic_DNA"/>
</dbReference>
<feature type="compositionally biased region" description="Basic and acidic residues" evidence="1">
    <location>
        <begin position="1"/>
        <end position="39"/>
    </location>
</feature>
<feature type="region of interest" description="Disordered" evidence="1">
    <location>
        <begin position="1"/>
        <end position="348"/>
    </location>
</feature>
<name>A0A016U4N6_9BILA</name>
<feature type="compositionally biased region" description="Low complexity" evidence="1">
    <location>
        <begin position="263"/>
        <end position="274"/>
    </location>
</feature>
<sequence length="348" mass="37977">MPRSGNSKDKDKEKLPKESSHGKEKQKEKIPRKSERVDMSRAGPSSGRRASDVDRPERKHSARPADELKLLQDSLSQFFTPSTGRRCRQPPRKFDESGVNSDDSVHHHSDVGCEKTGTSAEKMSRRKKSSADNSIMKPLTVDVDSRTECTGSCSSTRSATSDPSPSRRICEKLVDSLSPYFSTSSEKRRTTQKGEFAQLHSGKGRIERSPADSAPQSPTGCREVKFEHDEPTSPSKQMSSSSRGRRAECELQPVVGGRGTQNSASAALFSSPSSKNGLPRARSSSKSQSPPVKRVRTPKLPHTPQGSPRKSRGRRGSSFAKVGTSADETTEDGETTATEMSEREGKVS</sequence>
<feature type="compositionally biased region" description="Polar residues" evidence="1">
    <location>
        <begin position="73"/>
        <end position="83"/>
    </location>
</feature>
<accession>A0A016U4N6</accession>
<dbReference type="AlphaFoldDB" id="A0A016U4N6"/>
<feature type="compositionally biased region" description="Basic and acidic residues" evidence="1">
    <location>
        <begin position="103"/>
        <end position="113"/>
    </location>
</feature>
<feature type="compositionally biased region" description="Polar residues" evidence="1">
    <location>
        <begin position="148"/>
        <end position="164"/>
    </location>
</feature>
<feature type="compositionally biased region" description="Low complexity" evidence="1">
    <location>
        <begin position="233"/>
        <end position="242"/>
    </location>
</feature>
<gene>
    <name evidence="2" type="primary">Acey_s0059.g3063</name>
    <name evidence="2" type="synonym">Acey-lsy-12</name>
    <name evidence="2" type="ORF">Y032_0059g3063</name>
</gene>
<organism evidence="2 3">
    <name type="scientific">Ancylostoma ceylanicum</name>
    <dbReference type="NCBI Taxonomy" id="53326"/>
    <lineage>
        <taxon>Eukaryota</taxon>
        <taxon>Metazoa</taxon>
        <taxon>Ecdysozoa</taxon>
        <taxon>Nematoda</taxon>
        <taxon>Chromadorea</taxon>
        <taxon>Rhabditida</taxon>
        <taxon>Rhabditina</taxon>
        <taxon>Rhabditomorpha</taxon>
        <taxon>Strongyloidea</taxon>
        <taxon>Ancylostomatidae</taxon>
        <taxon>Ancylostomatinae</taxon>
        <taxon>Ancylostoma</taxon>
    </lineage>
</organism>
<reference evidence="3" key="1">
    <citation type="journal article" date="2015" name="Nat. Genet.">
        <title>The genome and transcriptome of the zoonotic hookworm Ancylostoma ceylanicum identify infection-specific gene families.</title>
        <authorList>
            <person name="Schwarz E.M."/>
            <person name="Hu Y."/>
            <person name="Antoshechkin I."/>
            <person name="Miller M.M."/>
            <person name="Sternberg P.W."/>
            <person name="Aroian R.V."/>
        </authorList>
    </citation>
    <scope>NUCLEOTIDE SEQUENCE</scope>
    <source>
        <strain evidence="3">HY135</strain>
    </source>
</reference>
<protein>
    <submittedName>
        <fullName evidence="2">Uncharacterized protein</fullName>
    </submittedName>
</protein>
<evidence type="ECO:0000313" key="2">
    <source>
        <dbReference type="EMBL" id="EYC09812.1"/>
    </source>
</evidence>
<proteinExistence type="predicted"/>
<evidence type="ECO:0000313" key="3">
    <source>
        <dbReference type="Proteomes" id="UP000024635"/>
    </source>
</evidence>